<dbReference type="PANTHER" id="PTHR32039:SF7">
    <property type="entry name" value="COMPETENCE PROTEIN COMM"/>
    <property type="match status" value="1"/>
</dbReference>
<dbReference type="InterPro" id="IPR003593">
    <property type="entry name" value="AAA+_ATPase"/>
</dbReference>
<evidence type="ECO:0000259" key="4">
    <source>
        <dbReference type="SMART" id="SM00382"/>
    </source>
</evidence>
<dbReference type="InterPro" id="IPR025158">
    <property type="entry name" value="Mg_chelat-rel_C"/>
</dbReference>
<dbReference type="PANTHER" id="PTHR32039">
    <property type="entry name" value="MAGNESIUM-CHELATASE SUBUNIT CHLI"/>
    <property type="match status" value="1"/>
</dbReference>
<dbReference type="InterPro" id="IPR027417">
    <property type="entry name" value="P-loop_NTPase"/>
</dbReference>
<dbReference type="SUPFAM" id="SSF54211">
    <property type="entry name" value="Ribosomal protein S5 domain 2-like"/>
    <property type="match status" value="1"/>
</dbReference>
<dbReference type="InterPro" id="IPR014721">
    <property type="entry name" value="Ribsml_uS5_D2-typ_fold_subgr"/>
</dbReference>
<dbReference type="SUPFAM" id="SSF52540">
    <property type="entry name" value="P-loop containing nucleoside triphosphate hydrolases"/>
    <property type="match status" value="1"/>
</dbReference>
<reference evidence="5 6" key="1">
    <citation type="submission" date="2020-03" db="EMBL/GenBank/DDBJ databases">
        <title>Cyclobacterium plantarum sp. nov., a marine bacterium isolated from a coastal-marine wetland.</title>
        <authorList>
            <person name="Sanchez-Porro C."/>
            <person name="Ventosa A."/>
            <person name="Amoozegar M."/>
        </authorList>
    </citation>
    <scope>NUCLEOTIDE SEQUENCE [LARGE SCALE GENOMIC DNA]</scope>
    <source>
        <strain evidence="5 6">GBPx2</strain>
    </source>
</reference>
<keyword evidence="2" id="KW-0547">Nucleotide-binding</keyword>
<dbReference type="InterPro" id="IPR000523">
    <property type="entry name" value="Mg_chelatse_chII-like_cat_dom"/>
</dbReference>
<evidence type="ECO:0000256" key="3">
    <source>
        <dbReference type="ARBA" id="ARBA00022840"/>
    </source>
</evidence>
<dbReference type="Proteomes" id="UP000649799">
    <property type="component" value="Unassembled WGS sequence"/>
</dbReference>
<gene>
    <name evidence="5" type="ORF">G9Q97_01760</name>
</gene>
<dbReference type="Gene3D" id="3.30.230.10">
    <property type="match status" value="1"/>
</dbReference>
<dbReference type="InterPro" id="IPR045006">
    <property type="entry name" value="CHLI-like"/>
</dbReference>
<dbReference type="Pfam" id="PF13335">
    <property type="entry name" value="Mg_chelatase_C"/>
    <property type="match status" value="1"/>
</dbReference>
<evidence type="ECO:0000313" key="6">
    <source>
        <dbReference type="Proteomes" id="UP000649799"/>
    </source>
</evidence>
<keyword evidence="3" id="KW-0067">ATP-binding</keyword>
<dbReference type="InterPro" id="IPR001208">
    <property type="entry name" value="MCM_dom"/>
</dbReference>
<name>A0ABX0H5C3_9BACT</name>
<protein>
    <submittedName>
        <fullName evidence="5">YifB family Mg chelatase-like AAA ATPase</fullName>
    </submittedName>
</protein>
<proteinExistence type="inferred from homology"/>
<dbReference type="InterPro" id="IPR004482">
    <property type="entry name" value="Mg_chelat-rel"/>
</dbReference>
<dbReference type="InterPro" id="IPR020568">
    <property type="entry name" value="Ribosomal_Su5_D2-typ_SF"/>
</dbReference>
<dbReference type="Pfam" id="PF01078">
    <property type="entry name" value="Mg_chelatase"/>
    <property type="match status" value="1"/>
</dbReference>
<sequence length="512" mass="56206">MVAKTFGSAVSGVDANLITIEVNVGQGTSFFMVGLPDSAVKESQQRVESSLKFYNFRMPRQKVVINLAPADIRKEGSSYDLPIAMGILQASEQAFFPALEEYVIMGELSLDGKLRSIKGVLPIAIEARKRGFKGFILPKENAKEASIVNKLDIIGVESLQEAIHFMEGKEDIPPLVTDTRNIFYHSMEDYAFDFADVQGQENIKRAMEIAAAGGHNVIMIGPPGAGKTMLAKRLPSILPPLSLQEALETTKIHSVAGKLGVEASLVAQRPFRSPHHTISDVALVGGGGNPQPGEISLSHNGVLFLDELPEFKRTVLEVMRQPLEERKVTISRAKISVDFPANFMLIASMNPCPCGFYNHPDKECVCGPGVVQKYLNKVSGPLLDRIDLHVEVTPVNFDEMTSEGKSESSKSIRERVTKARELQLARFNDSPEVHCNAMMPSHTVKEVCKINQAGKTLLKTAMERLGLSARAYDRILKVSRTIADLAGAEEIRVEHLAEAIQYRSLDREGWAG</sequence>
<dbReference type="NCBIfam" id="TIGR00368">
    <property type="entry name" value="YifB family Mg chelatase-like AAA ATPase"/>
    <property type="match status" value="1"/>
</dbReference>
<evidence type="ECO:0000313" key="5">
    <source>
        <dbReference type="EMBL" id="NHE55534.1"/>
    </source>
</evidence>
<organism evidence="5 6">
    <name type="scientific">Cyclobacterium plantarum</name>
    <dbReference type="NCBI Taxonomy" id="2716263"/>
    <lineage>
        <taxon>Bacteria</taxon>
        <taxon>Pseudomonadati</taxon>
        <taxon>Bacteroidota</taxon>
        <taxon>Cytophagia</taxon>
        <taxon>Cytophagales</taxon>
        <taxon>Cyclobacteriaceae</taxon>
        <taxon>Cyclobacterium</taxon>
    </lineage>
</organism>
<dbReference type="Gene3D" id="3.40.50.300">
    <property type="entry name" value="P-loop containing nucleotide triphosphate hydrolases"/>
    <property type="match status" value="1"/>
</dbReference>
<accession>A0ABX0H5C3</accession>
<comment type="similarity">
    <text evidence="1">Belongs to the Mg-chelatase subunits D/I family. ComM subfamily.</text>
</comment>
<comment type="caution">
    <text evidence="5">The sequence shown here is derived from an EMBL/GenBank/DDBJ whole genome shotgun (WGS) entry which is preliminary data.</text>
</comment>
<dbReference type="SMART" id="SM00382">
    <property type="entry name" value="AAA"/>
    <property type="match status" value="1"/>
</dbReference>
<dbReference type="PRINTS" id="PR01657">
    <property type="entry name" value="MCMFAMILY"/>
</dbReference>
<dbReference type="RefSeq" id="WP_166142521.1">
    <property type="nucleotide sequence ID" value="NZ_JAANYN010000001.1"/>
</dbReference>
<feature type="domain" description="AAA+ ATPase" evidence="4">
    <location>
        <begin position="213"/>
        <end position="396"/>
    </location>
</feature>
<dbReference type="Pfam" id="PF13541">
    <property type="entry name" value="ChlI"/>
    <property type="match status" value="1"/>
</dbReference>
<evidence type="ECO:0000256" key="2">
    <source>
        <dbReference type="ARBA" id="ARBA00022741"/>
    </source>
</evidence>
<evidence type="ECO:0000256" key="1">
    <source>
        <dbReference type="ARBA" id="ARBA00006354"/>
    </source>
</evidence>
<keyword evidence="6" id="KW-1185">Reference proteome</keyword>
<dbReference type="EMBL" id="JAANYN010000001">
    <property type="protein sequence ID" value="NHE55534.1"/>
    <property type="molecule type" value="Genomic_DNA"/>
</dbReference>